<dbReference type="HOGENOM" id="CLU_120192_2_2_1"/>
<reference evidence="1" key="2">
    <citation type="submission" date="2018-05" db="EMBL/GenBank/DDBJ databases">
        <title>OpunRS2 (Oryza punctata Reference Sequence Version 2).</title>
        <authorList>
            <person name="Zhang J."/>
            <person name="Kudrna D."/>
            <person name="Lee S."/>
            <person name="Talag J."/>
            <person name="Welchert J."/>
            <person name="Wing R.A."/>
        </authorList>
    </citation>
    <scope>NUCLEOTIDE SEQUENCE [LARGE SCALE GENOMIC DNA]</scope>
</reference>
<reference evidence="1" key="1">
    <citation type="submission" date="2015-04" db="UniProtKB">
        <authorList>
            <consortium name="EnsemblPlants"/>
        </authorList>
    </citation>
    <scope>IDENTIFICATION</scope>
</reference>
<evidence type="ECO:0000313" key="2">
    <source>
        <dbReference type="Proteomes" id="UP000026962"/>
    </source>
</evidence>
<proteinExistence type="predicted"/>
<dbReference type="Gramene" id="OPUNC02G10830.1">
    <property type="protein sequence ID" value="OPUNC02G10830.1"/>
    <property type="gene ID" value="OPUNC02G10830"/>
</dbReference>
<dbReference type="Proteomes" id="UP000026962">
    <property type="component" value="Chromosome 2"/>
</dbReference>
<evidence type="ECO:0000313" key="1">
    <source>
        <dbReference type="EnsemblPlants" id="OPUNC02G10830.1"/>
    </source>
</evidence>
<sequence length="134" mass="16165">MKPWRLTAVAGERCAPERRTMTSQWLRRRRCFGPRYRTLGITFTSEEVFTWAKSNNRRLLHVSDIDKTSNWLQRIGWSQPVIEERCQTMWGAFMQVKLLHLKGAFMRMWEARSKWKTPQSKFFTFETWGDTRKT</sequence>
<organism evidence="1">
    <name type="scientific">Oryza punctata</name>
    <name type="common">Red rice</name>
    <dbReference type="NCBI Taxonomy" id="4537"/>
    <lineage>
        <taxon>Eukaryota</taxon>
        <taxon>Viridiplantae</taxon>
        <taxon>Streptophyta</taxon>
        <taxon>Embryophyta</taxon>
        <taxon>Tracheophyta</taxon>
        <taxon>Spermatophyta</taxon>
        <taxon>Magnoliopsida</taxon>
        <taxon>Liliopsida</taxon>
        <taxon>Poales</taxon>
        <taxon>Poaceae</taxon>
        <taxon>BOP clade</taxon>
        <taxon>Oryzoideae</taxon>
        <taxon>Oryzeae</taxon>
        <taxon>Oryzinae</taxon>
        <taxon>Oryza</taxon>
    </lineage>
</organism>
<dbReference type="EnsemblPlants" id="OPUNC02G10830.1">
    <property type="protein sequence ID" value="OPUNC02G10830.1"/>
    <property type="gene ID" value="OPUNC02G10830"/>
</dbReference>
<keyword evidence="2" id="KW-1185">Reference proteome</keyword>
<dbReference type="AlphaFoldDB" id="A0A0E0JYF1"/>
<name>A0A0E0JYF1_ORYPU</name>
<accession>A0A0E0JYF1</accession>
<protein>
    <submittedName>
        <fullName evidence="1">Uncharacterized protein</fullName>
    </submittedName>
</protein>